<protein>
    <recommendedName>
        <fullName evidence="4">DUF4105 domain-containing protein</fullName>
    </recommendedName>
</protein>
<keyword evidence="1" id="KW-0732">Signal</keyword>
<accession>A0A4R1L9B6</accession>
<evidence type="ECO:0000313" key="2">
    <source>
        <dbReference type="EMBL" id="TCK73927.1"/>
    </source>
</evidence>
<dbReference type="RefSeq" id="WP_131994227.1">
    <property type="nucleotide sequence ID" value="NZ_SMGK01000002.1"/>
</dbReference>
<dbReference type="Proteomes" id="UP000295210">
    <property type="component" value="Unassembled WGS sequence"/>
</dbReference>
<comment type="caution">
    <text evidence="2">The sequence shown here is derived from an EMBL/GenBank/DDBJ whole genome shotgun (WGS) entry which is preliminary data.</text>
</comment>
<gene>
    <name evidence="2" type="ORF">C7378_1547</name>
</gene>
<sequence length="339" mass="37952">MHRKIPFFCLLLLLLPSACLRAHASASLLLEEPFGAFGALNPTGHAAIYLDRVCAETPTLLRRCGPGESGAVISRYHRVGGYDWLAIPLLPYLYAVQYASDVPHYADAKLEARLRNRYREAHLLAYVPDQPGVEMPGGEWTQLIGASYDRKIYGYELDTTPEQDNRFIQTFNSAHNRAHFNLLFRNCANFSANVIDFYFPRSVRRNFLVDAGIMTPKQVAYRFVRYGRRHQALHPKTFVIPQVPGTIRRSRNVNGVIESLIKTKPYVLPLALLHPYFTGTLVAAYFGDRRFQPDSTAQVFDPALPPAAVLAEQTVPLPAAQAGWLSETTDTQASSGESE</sequence>
<evidence type="ECO:0008006" key="4">
    <source>
        <dbReference type="Google" id="ProtNLM"/>
    </source>
</evidence>
<name>A0A4R1L9B6_9BACT</name>
<evidence type="ECO:0000256" key="1">
    <source>
        <dbReference type="SAM" id="SignalP"/>
    </source>
</evidence>
<organism evidence="2 3">
    <name type="scientific">Acidipila rosea</name>
    <dbReference type="NCBI Taxonomy" id="768535"/>
    <lineage>
        <taxon>Bacteria</taxon>
        <taxon>Pseudomonadati</taxon>
        <taxon>Acidobacteriota</taxon>
        <taxon>Terriglobia</taxon>
        <taxon>Terriglobales</taxon>
        <taxon>Acidobacteriaceae</taxon>
        <taxon>Acidipila</taxon>
    </lineage>
</organism>
<proteinExistence type="predicted"/>
<evidence type="ECO:0000313" key="3">
    <source>
        <dbReference type="Proteomes" id="UP000295210"/>
    </source>
</evidence>
<dbReference type="OrthoDB" id="107895at2"/>
<dbReference type="EMBL" id="SMGK01000002">
    <property type="protein sequence ID" value="TCK73927.1"/>
    <property type="molecule type" value="Genomic_DNA"/>
</dbReference>
<feature type="signal peptide" evidence="1">
    <location>
        <begin position="1"/>
        <end position="24"/>
    </location>
</feature>
<keyword evidence="3" id="KW-1185">Reference proteome</keyword>
<feature type="chain" id="PRO_5020727173" description="DUF4105 domain-containing protein" evidence="1">
    <location>
        <begin position="25"/>
        <end position="339"/>
    </location>
</feature>
<reference evidence="2 3" key="1">
    <citation type="submission" date="2019-03" db="EMBL/GenBank/DDBJ databases">
        <title>Genomic Encyclopedia of Type Strains, Phase IV (KMG-IV): sequencing the most valuable type-strain genomes for metagenomic binning, comparative biology and taxonomic classification.</title>
        <authorList>
            <person name="Goeker M."/>
        </authorList>
    </citation>
    <scope>NUCLEOTIDE SEQUENCE [LARGE SCALE GENOMIC DNA]</scope>
    <source>
        <strain evidence="2 3">DSM 103428</strain>
    </source>
</reference>
<dbReference type="AlphaFoldDB" id="A0A4R1L9B6"/>